<dbReference type="InterPro" id="IPR000182">
    <property type="entry name" value="GNAT_dom"/>
</dbReference>
<proteinExistence type="predicted"/>
<sequence>MIRGQRVGLRHVTEADLPWLKRTASDPQVRGPFMGSRMMPPHTLEQRWHDNGFSSDDAERLLVCHLSDGAVIGDVIHFSVARYTTAREIGWTMADLALRGQGLATEAASLLVDYLFENWPINRLQCGMSVHNHASRRVAEKTGFRHEGIQRGMVFVAGEYVDCHALSLLRSDWRAMKGKTA</sequence>
<feature type="domain" description="N-acetyltransferase" evidence="1">
    <location>
        <begin position="7"/>
        <end position="167"/>
    </location>
</feature>
<evidence type="ECO:0000313" key="3">
    <source>
        <dbReference type="Proteomes" id="UP001606303"/>
    </source>
</evidence>
<keyword evidence="2" id="KW-0808">Transferase</keyword>
<dbReference type="Gene3D" id="3.40.630.30">
    <property type="match status" value="1"/>
</dbReference>
<dbReference type="PROSITE" id="PS51186">
    <property type="entry name" value="GNAT"/>
    <property type="match status" value="1"/>
</dbReference>
<dbReference type="PANTHER" id="PTHR43441">
    <property type="entry name" value="RIBOSOMAL-PROTEIN-SERINE ACETYLTRANSFERASE"/>
    <property type="match status" value="1"/>
</dbReference>
<reference evidence="2 3" key="1">
    <citation type="submission" date="2024-08" db="EMBL/GenBank/DDBJ databases">
        <authorList>
            <person name="Lu H."/>
        </authorList>
    </citation>
    <scope>NUCLEOTIDE SEQUENCE [LARGE SCALE GENOMIC DNA]</scope>
    <source>
        <strain evidence="2 3">BYS87W</strain>
    </source>
</reference>
<gene>
    <name evidence="2" type="ORF">ACG01O_01510</name>
</gene>
<dbReference type="InterPro" id="IPR016181">
    <property type="entry name" value="Acyl_CoA_acyltransferase"/>
</dbReference>
<dbReference type="PANTHER" id="PTHR43441:SF2">
    <property type="entry name" value="FAMILY ACETYLTRANSFERASE, PUTATIVE (AFU_ORTHOLOGUE AFUA_7G00850)-RELATED"/>
    <property type="match status" value="1"/>
</dbReference>
<dbReference type="RefSeq" id="WP_394380506.1">
    <property type="nucleotide sequence ID" value="NZ_JBIGIB010000001.1"/>
</dbReference>
<dbReference type="Pfam" id="PF13302">
    <property type="entry name" value="Acetyltransf_3"/>
    <property type="match status" value="1"/>
</dbReference>
<dbReference type="SUPFAM" id="SSF55729">
    <property type="entry name" value="Acyl-CoA N-acyltransferases (Nat)"/>
    <property type="match status" value="1"/>
</dbReference>
<dbReference type="EMBL" id="JBIGIB010000001">
    <property type="protein sequence ID" value="MFG6465277.1"/>
    <property type="molecule type" value="Genomic_DNA"/>
</dbReference>
<evidence type="ECO:0000313" key="2">
    <source>
        <dbReference type="EMBL" id="MFG6465277.1"/>
    </source>
</evidence>
<dbReference type="EC" id="2.3.-.-" evidence="2"/>
<protein>
    <submittedName>
        <fullName evidence="2">GNAT family N-acetyltransferase</fullName>
        <ecNumber evidence="2">2.3.-.-</ecNumber>
    </submittedName>
</protein>
<accession>A0ABW7GTG6</accession>
<comment type="caution">
    <text evidence="2">The sequence shown here is derived from an EMBL/GenBank/DDBJ whole genome shotgun (WGS) entry which is preliminary data.</text>
</comment>
<name>A0ABW7GTG6_9BURK</name>
<keyword evidence="3" id="KW-1185">Reference proteome</keyword>
<organism evidence="2 3">
    <name type="scientific">Pelomonas baiyunensis</name>
    <dbReference type="NCBI Taxonomy" id="3299026"/>
    <lineage>
        <taxon>Bacteria</taxon>
        <taxon>Pseudomonadati</taxon>
        <taxon>Pseudomonadota</taxon>
        <taxon>Betaproteobacteria</taxon>
        <taxon>Burkholderiales</taxon>
        <taxon>Sphaerotilaceae</taxon>
        <taxon>Roseateles</taxon>
    </lineage>
</organism>
<dbReference type="Proteomes" id="UP001606303">
    <property type="component" value="Unassembled WGS sequence"/>
</dbReference>
<dbReference type="GO" id="GO:0016746">
    <property type="term" value="F:acyltransferase activity"/>
    <property type="evidence" value="ECO:0007669"/>
    <property type="project" value="UniProtKB-KW"/>
</dbReference>
<dbReference type="InterPro" id="IPR051908">
    <property type="entry name" value="Ribosomal_N-acetyltransferase"/>
</dbReference>
<keyword evidence="2" id="KW-0012">Acyltransferase</keyword>
<evidence type="ECO:0000259" key="1">
    <source>
        <dbReference type="PROSITE" id="PS51186"/>
    </source>
</evidence>